<accession>A0A5C3EGN3</accession>
<sequence>MNSSNASTLSSQGTSLQQEWMRQRGSEKKSEQKGEQSGDSIEVFEAWFRQLEPEEVKPRISFQATDQERGLSMHFQPSFRAPDAIAPYTGHFAAHPASQPSSQATSSHSSCSRWSGESEASQAAPMTPQNEGSKKRRPLEAHCPSTAGAHDSVSPSPLEEPPAGRYETELNDSNPTRSGLYSGESRGHCTPPNDTGLLKDIYDTTQCFWLVSENRMAVMQEELKVIKARIEDSISKQAHICSQVSQILPLQVEITQKVIGAAEERKIIFGRIKALEESTALWQQEVRVMLEAMRADFRAGVETMLEMAPKARKQQIQRNLNEAAAASIKISNKRASTPSKKSNVPKAKKGKTQAGQSDDCVPKTPPLSLSSSSPPMKTDPTLQDWVQRPRSSDEEPLINDIRMDTNKLRLEQTVLAEHQQVGNDRHHLRNSQLELRPRPQSAAFAVREPETQTRPHSSASQHAAYEHVKPHYHPQPTRPHVHDIQQVFGSLD</sequence>
<proteinExistence type="predicted"/>
<dbReference type="EMBL" id="OOIN01000030">
    <property type="protein sequence ID" value="SPO29854.1"/>
    <property type="molecule type" value="Genomic_DNA"/>
</dbReference>
<keyword evidence="3" id="KW-1185">Reference proteome</keyword>
<evidence type="ECO:0000256" key="1">
    <source>
        <dbReference type="SAM" id="MobiDB-lite"/>
    </source>
</evidence>
<feature type="compositionally biased region" description="Low complexity" evidence="1">
    <location>
        <begin position="366"/>
        <end position="375"/>
    </location>
</feature>
<feature type="compositionally biased region" description="Low complexity" evidence="1">
    <location>
        <begin position="7"/>
        <end position="18"/>
    </location>
</feature>
<evidence type="ECO:0000313" key="3">
    <source>
        <dbReference type="Proteomes" id="UP000324022"/>
    </source>
</evidence>
<feature type="compositionally biased region" description="Polar residues" evidence="1">
    <location>
        <begin position="329"/>
        <end position="342"/>
    </location>
</feature>
<dbReference type="OrthoDB" id="2556779at2759"/>
<name>A0A5C3EGN3_9BASI</name>
<feature type="region of interest" description="Disordered" evidence="1">
    <location>
        <begin position="328"/>
        <end position="396"/>
    </location>
</feature>
<protein>
    <submittedName>
        <fullName evidence="2">Uncharacterized protein</fullName>
    </submittedName>
</protein>
<dbReference type="Proteomes" id="UP000324022">
    <property type="component" value="Unassembled WGS sequence"/>
</dbReference>
<organism evidence="2 3">
    <name type="scientific">Ustilago trichophora</name>
    <dbReference type="NCBI Taxonomy" id="86804"/>
    <lineage>
        <taxon>Eukaryota</taxon>
        <taxon>Fungi</taxon>
        <taxon>Dikarya</taxon>
        <taxon>Basidiomycota</taxon>
        <taxon>Ustilaginomycotina</taxon>
        <taxon>Ustilaginomycetes</taxon>
        <taxon>Ustilaginales</taxon>
        <taxon>Ustilaginaceae</taxon>
        <taxon>Ustilago</taxon>
    </lineage>
</organism>
<feature type="compositionally biased region" description="Low complexity" evidence="1">
    <location>
        <begin position="93"/>
        <end position="112"/>
    </location>
</feature>
<gene>
    <name evidence="2" type="ORF">UTRI_06126_B</name>
</gene>
<evidence type="ECO:0000313" key="2">
    <source>
        <dbReference type="EMBL" id="SPO29854.1"/>
    </source>
</evidence>
<reference evidence="2 3" key="1">
    <citation type="submission" date="2018-03" db="EMBL/GenBank/DDBJ databases">
        <authorList>
            <person name="Guldener U."/>
        </authorList>
    </citation>
    <scope>NUCLEOTIDE SEQUENCE [LARGE SCALE GENOMIC DNA]</scope>
    <source>
        <strain evidence="2 3">NBRC100155</strain>
    </source>
</reference>
<feature type="compositionally biased region" description="Basic and acidic residues" evidence="1">
    <location>
        <begin position="21"/>
        <end position="36"/>
    </location>
</feature>
<dbReference type="AlphaFoldDB" id="A0A5C3EGN3"/>
<feature type="region of interest" description="Disordered" evidence="1">
    <location>
        <begin position="1"/>
        <end position="193"/>
    </location>
</feature>